<protein>
    <recommendedName>
        <fullName evidence="7">3',5'-cyclic-nucleotide phosphodiesterase</fullName>
    </recommendedName>
</protein>
<dbReference type="GO" id="GO:0004115">
    <property type="term" value="F:3',5'-cyclic-AMP phosphodiesterase activity"/>
    <property type="evidence" value="ECO:0007669"/>
    <property type="project" value="UniProtKB-UniRule"/>
</dbReference>
<dbReference type="PIRSF" id="PIRSF000962">
    <property type="entry name" value="Cyc_nuc_PDEase"/>
    <property type="match status" value="1"/>
</dbReference>
<dbReference type="Pfam" id="PF02112">
    <property type="entry name" value="PDEase_II"/>
    <property type="match status" value="1"/>
</dbReference>
<dbReference type="PANTHER" id="PTHR28283">
    <property type="entry name" value="3',5'-CYCLIC-NUCLEOTIDE PHOSPHODIESTERASE 1"/>
    <property type="match status" value="1"/>
</dbReference>
<gene>
    <name evidence="3" type="ORF">GPM918_LOCUS36720</name>
    <name evidence="2" type="ORF">OVA965_LOCUS24384</name>
    <name evidence="5" type="ORF">SRO942_LOCUS37466</name>
    <name evidence="4" type="ORF">TMI583_LOCUS25106</name>
</gene>
<comment type="caution">
    <text evidence="3">The sequence shown here is derived from an EMBL/GenBank/DDBJ whole genome shotgun (WGS) entry which is preliminary data.</text>
</comment>
<dbReference type="SUPFAM" id="SSF56281">
    <property type="entry name" value="Metallo-hydrolase/oxidoreductase"/>
    <property type="match status" value="1"/>
</dbReference>
<dbReference type="Gene3D" id="3.60.15.10">
    <property type="entry name" value="Ribonuclease Z/Hydroxyacylglutathione hydrolase-like"/>
    <property type="match status" value="1"/>
</dbReference>
<evidence type="ECO:0008006" key="7">
    <source>
        <dbReference type="Google" id="ProtNLM"/>
    </source>
</evidence>
<evidence type="ECO:0000313" key="5">
    <source>
        <dbReference type="EMBL" id="CAF4363477.1"/>
    </source>
</evidence>
<dbReference type="EMBL" id="CAJNOQ010022495">
    <property type="protein sequence ID" value="CAF1501893.1"/>
    <property type="molecule type" value="Genomic_DNA"/>
</dbReference>
<dbReference type="EMBL" id="CAJOBA010036202">
    <property type="protein sequence ID" value="CAF4018716.1"/>
    <property type="molecule type" value="Genomic_DNA"/>
</dbReference>
<comment type="similarity">
    <text evidence="1">Belongs to the cyclic nucleotide phosphodiesterase class-II family.</text>
</comment>
<dbReference type="AlphaFoldDB" id="A0A815T9H0"/>
<evidence type="ECO:0000313" key="3">
    <source>
        <dbReference type="EMBL" id="CAF1501893.1"/>
    </source>
</evidence>
<reference evidence="3" key="1">
    <citation type="submission" date="2021-02" db="EMBL/GenBank/DDBJ databases">
        <authorList>
            <person name="Nowell W R."/>
        </authorList>
    </citation>
    <scope>NUCLEOTIDE SEQUENCE</scope>
</reference>
<dbReference type="EMBL" id="CAJOBC010088013">
    <property type="protein sequence ID" value="CAF4363477.1"/>
    <property type="molecule type" value="Genomic_DNA"/>
</dbReference>
<dbReference type="OrthoDB" id="258495at2759"/>
<evidence type="ECO:0000313" key="6">
    <source>
        <dbReference type="Proteomes" id="UP000663829"/>
    </source>
</evidence>
<dbReference type="PANTHER" id="PTHR28283:SF1">
    <property type="entry name" value="3',5'-CYCLIC-NUCLEOTIDE PHOSPHODIESTERASE 1"/>
    <property type="match status" value="1"/>
</dbReference>
<dbReference type="Proteomes" id="UP000681722">
    <property type="component" value="Unassembled WGS sequence"/>
</dbReference>
<dbReference type="Proteomes" id="UP000682733">
    <property type="component" value="Unassembled WGS sequence"/>
</dbReference>
<keyword evidence="1" id="KW-0114">cAMP</keyword>
<dbReference type="GO" id="GO:1902660">
    <property type="term" value="P:negative regulation of glucose mediated signaling pathway"/>
    <property type="evidence" value="ECO:0007669"/>
    <property type="project" value="TreeGrafter"/>
</dbReference>
<proteinExistence type="inferred from homology"/>
<organism evidence="3 6">
    <name type="scientific">Didymodactylos carnosus</name>
    <dbReference type="NCBI Taxonomy" id="1234261"/>
    <lineage>
        <taxon>Eukaryota</taxon>
        <taxon>Metazoa</taxon>
        <taxon>Spiralia</taxon>
        <taxon>Gnathifera</taxon>
        <taxon>Rotifera</taxon>
        <taxon>Eurotatoria</taxon>
        <taxon>Bdelloidea</taxon>
        <taxon>Philodinida</taxon>
        <taxon>Philodinidae</taxon>
        <taxon>Didymodactylos</taxon>
    </lineage>
</organism>
<keyword evidence="1" id="KW-0378">Hydrolase</keyword>
<dbReference type="Proteomes" id="UP000663829">
    <property type="component" value="Unassembled WGS sequence"/>
</dbReference>
<evidence type="ECO:0000313" key="2">
    <source>
        <dbReference type="EMBL" id="CAF1209613.1"/>
    </source>
</evidence>
<dbReference type="EMBL" id="CAJNOK010014666">
    <property type="protein sequence ID" value="CAF1209613.1"/>
    <property type="molecule type" value="Genomic_DNA"/>
</dbReference>
<dbReference type="Proteomes" id="UP000677228">
    <property type="component" value="Unassembled WGS sequence"/>
</dbReference>
<dbReference type="CDD" id="cd07735">
    <property type="entry name" value="class_II_PDE_MBL-fold"/>
    <property type="match status" value="1"/>
</dbReference>
<evidence type="ECO:0000256" key="1">
    <source>
        <dbReference type="PIRNR" id="PIRNR000962"/>
    </source>
</evidence>
<name>A0A815T9H0_9BILA</name>
<dbReference type="GO" id="GO:0047555">
    <property type="term" value="F:3',5'-cyclic-GMP phosphodiesterase activity"/>
    <property type="evidence" value="ECO:0007669"/>
    <property type="project" value="TreeGrafter"/>
</dbReference>
<dbReference type="InterPro" id="IPR036866">
    <property type="entry name" value="RibonucZ/Hydroxyglut_hydro"/>
</dbReference>
<accession>A0A815T9H0</accession>
<evidence type="ECO:0000313" key="4">
    <source>
        <dbReference type="EMBL" id="CAF4018716.1"/>
    </source>
</evidence>
<sequence>MLKNLVFSKKSSTFKVIPLGVKGGLIESDLSSYLVAPFGTDDYICFDAGTLRVGIEKAISRKIFPISNPDDVFKNYIKAYFISHAHLDHTGGLIINSPNDVNKNIYALPDCMNMIVRNYFNWQSWPNFGNEGNGFLLKKYAYQTLVERQETMITNTTMNVTAYSLSHSNPYQSTAFLVRNNGNYVLYLGDTGPDEIEKTHNLSILWTNIAPIIKEKKLKGIFIEVSYPNEQPDNALFGHLTPKWLMKEMSVLNTLVGNKKLLRECKIIIVHIKPTANDVKKIREQLKKANKLRLNIIFPQQGVLFTL</sequence>
<keyword evidence="6" id="KW-1185">Reference proteome</keyword>
<dbReference type="GO" id="GO:0006198">
    <property type="term" value="P:cAMP catabolic process"/>
    <property type="evidence" value="ECO:0007669"/>
    <property type="project" value="UniProtKB-UniRule"/>
</dbReference>
<dbReference type="PRINTS" id="PR00388">
    <property type="entry name" value="PDIESTERASE2"/>
</dbReference>
<dbReference type="InterPro" id="IPR000396">
    <property type="entry name" value="Pdiesterase2"/>
</dbReference>